<keyword evidence="6" id="KW-0808">Transferase</keyword>
<dbReference type="InterPro" id="IPR037919">
    <property type="entry name" value="OGT"/>
</dbReference>
<dbReference type="GO" id="GO:0097363">
    <property type="term" value="F:protein O-acetylglucosaminyltransferase activity"/>
    <property type="evidence" value="ECO:0007669"/>
    <property type="project" value="UniProtKB-EC"/>
</dbReference>
<organism evidence="12 13">
    <name type="scientific">Lithospermum erythrorhizon</name>
    <name type="common">Purple gromwell</name>
    <name type="synonym">Lithospermum officinale var. erythrorhizon</name>
    <dbReference type="NCBI Taxonomy" id="34254"/>
    <lineage>
        <taxon>Eukaryota</taxon>
        <taxon>Viridiplantae</taxon>
        <taxon>Streptophyta</taxon>
        <taxon>Embryophyta</taxon>
        <taxon>Tracheophyta</taxon>
        <taxon>Spermatophyta</taxon>
        <taxon>Magnoliopsida</taxon>
        <taxon>eudicotyledons</taxon>
        <taxon>Gunneridae</taxon>
        <taxon>Pentapetalae</taxon>
        <taxon>asterids</taxon>
        <taxon>lamiids</taxon>
        <taxon>Boraginales</taxon>
        <taxon>Boraginaceae</taxon>
        <taxon>Boraginoideae</taxon>
        <taxon>Lithospermeae</taxon>
        <taxon>Lithospermum</taxon>
    </lineage>
</organism>
<evidence type="ECO:0000256" key="9">
    <source>
        <dbReference type="ARBA" id="ARBA00022941"/>
    </source>
</evidence>
<dbReference type="FunFam" id="3.40.50.11380:FF:000002">
    <property type="entry name" value="probable UDP-N-acetylglucosamine--peptide N-acetylglucosaminyltransferase SEC"/>
    <property type="match status" value="1"/>
</dbReference>
<keyword evidence="13" id="KW-1185">Reference proteome</keyword>
<proteinExistence type="inferred from homology"/>
<evidence type="ECO:0000256" key="6">
    <source>
        <dbReference type="ARBA" id="ARBA00022679"/>
    </source>
</evidence>
<dbReference type="Gene3D" id="3.40.50.11380">
    <property type="match status" value="1"/>
</dbReference>
<dbReference type="InterPro" id="IPR019734">
    <property type="entry name" value="TPR_rpt"/>
</dbReference>
<dbReference type="InterPro" id="IPR011990">
    <property type="entry name" value="TPR-like_helical_dom_sf"/>
</dbReference>
<dbReference type="Pfam" id="PF13374">
    <property type="entry name" value="TPR_10"/>
    <property type="match status" value="1"/>
</dbReference>
<comment type="pathway">
    <text evidence="1">Protein modification; protein glycosylation.</text>
</comment>
<feature type="repeat" description="TPR" evidence="10">
    <location>
        <begin position="112"/>
        <end position="145"/>
    </location>
</feature>
<dbReference type="Pfam" id="PF13844">
    <property type="entry name" value="Glyco_transf_41"/>
    <property type="match status" value="2"/>
</dbReference>
<feature type="repeat" description="TPR" evidence="10">
    <location>
        <begin position="180"/>
        <end position="213"/>
    </location>
</feature>
<feature type="repeat" description="TPR" evidence="10">
    <location>
        <begin position="78"/>
        <end position="111"/>
    </location>
</feature>
<evidence type="ECO:0000256" key="10">
    <source>
        <dbReference type="PROSITE-ProRule" id="PRU00339"/>
    </source>
</evidence>
<keyword evidence="7" id="KW-0677">Repeat</keyword>
<feature type="repeat" description="TPR" evidence="10">
    <location>
        <begin position="214"/>
        <end position="247"/>
    </location>
</feature>
<comment type="caution">
    <text evidence="12">The sequence shown here is derived from an EMBL/GenBank/DDBJ whole genome shotgun (WGS) entry which is preliminary data.</text>
</comment>
<evidence type="ECO:0000313" key="12">
    <source>
        <dbReference type="EMBL" id="GAA0169304.1"/>
    </source>
</evidence>
<dbReference type="SUPFAM" id="SSF48452">
    <property type="entry name" value="TPR-like"/>
    <property type="match status" value="2"/>
</dbReference>
<dbReference type="Gene3D" id="1.25.40.10">
    <property type="entry name" value="Tetratricopeptide repeat domain"/>
    <property type="match status" value="9"/>
</dbReference>
<dbReference type="InterPro" id="IPR006597">
    <property type="entry name" value="Sel1-like"/>
</dbReference>
<dbReference type="FunFam" id="1.25.40.10:FF:000181">
    <property type="entry name" value="probable UDP-N-acetylglucosamine--peptide N-acetylglucosaminyltransferase SEC"/>
    <property type="match status" value="1"/>
</dbReference>
<dbReference type="EC" id="2.4.1.255" evidence="3"/>
<dbReference type="Gene3D" id="3.40.50.2000">
    <property type="entry name" value="Glycogen Phosphorylase B"/>
    <property type="match status" value="1"/>
</dbReference>
<dbReference type="Pfam" id="PF13414">
    <property type="entry name" value="TPR_11"/>
    <property type="match status" value="2"/>
</dbReference>
<dbReference type="GO" id="GO:0009740">
    <property type="term" value="P:gibberellic acid mediated signaling pathway"/>
    <property type="evidence" value="ECO:0007669"/>
    <property type="project" value="UniProtKB-KW"/>
</dbReference>
<feature type="repeat" description="TPR" evidence="10">
    <location>
        <begin position="282"/>
        <end position="315"/>
    </location>
</feature>
<protein>
    <recommendedName>
        <fullName evidence="4">Probable UDP-N-acetylglucosamine--peptide N-acetylglucosaminyltransferase SPINDLY</fullName>
        <ecNumber evidence="3">2.4.1.255</ecNumber>
    </recommendedName>
</protein>
<feature type="repeat" description="TPR" evidence="10">
    <location>
        <begin position="146"/>
        <end position="179"/>
    </location>
</feature>
<dbReference type="FunFam" id="1.25.40.10:FF:000303">
    <property type="entry name" value="Probable UDP-N-acetylglucosamine--peptide N-acetylglucosaminyltransferase SEC"/>
    <property type="match status" value="1"/>
</dbReference>
<dbReference type="FunFam" id="1.25.40.10:FF:000131">
    <property type="entry name" value="probable UDP-N-acetylglucosamine--peptide N-acetylglucosaminyltransferase SEC"/>
    <property type="match status" value="1"/>
</dbReference>
<feature type="repeat" description="TPR" evidence="10">
    <location>
        <begin position="418"/>
        <end position="451"/>
    </location>
</feature>
<feature type="domain" description="O-GlcNAc transferase C-terminal" evidence="11">
    <location>
        <begin position="749"/>
        <end position="935"/>
    </location>
</feature>
<evidence type="ECO:0000256" key="7">
    <source>
        <dbReference type="ARBA" id="ARBA00022737"/>
    </source>
</evidence>
<dbReference type="PROSITE" id="PS50005">
    <property type="entry name" value="TPR"/>
    <property type="match status" value="11"/>
</dbReference>
<dbReference type="GO" id="GO:0006493">
    <property type="term" value="P:protein O-linked glycosylation"/>
    <property type="evidence" value="ECO:0007669"/>
    <property type="project" value="InterPro"/>
</dbReference>
<keyword evidence="9" id="KW-0939">Gibberellin signaling pathway</keyword>
<dbReference type="InterPro" id="IPR029489">
    <property type="entry name" value="OGT/SEC/SPY_C"/>
</dbReference>
<evidence type="ECO:0000256" key="4">
    <source>
        <dbReference type="ARBA" id="ARBA00019143"/>
    </source>
</evidence>
<gene>
    <name evidence="12" type="ORF">LIER_23822</name>
</gene>
<comment type="similarity">
    <text evidence="2">Belongs to the glycosyltransferase 41 family. O-GlcNAc transferase subfamily.</text>
</comment>
<keyword evidence="8 10" id="KW-0802">TPR repeat</keyword>
<dbReference type="Pfam" id="PF00515">
    <property type="entry name" value="TPR_1"/>
    <property type="match status" value="2"/>
</dbReference>
<dbReference type="FunFam" id="3.40.50.2000:FF:000070">
    <property type="entry name" value="probable UDP-N-acetylglucosamine--peptide N-acetylglucosaminyltransferase SEC"/>
    <property type="match status" value="1"/>
</dbReference>
<evidence type="ECO:0000313" key="13">
    <source>
        <dbReference type="Proteomes" id="UP001454036"/>
    </source>
</evidence>
<accession>A0AAV3QZ37</accession>
<dbReference type="PANTHER" id="PTHR44366:SF1">
    <property type="entry name" value="UDP-N-ACETYLGLUCOSAMINE--PEPTIDE N-ACETYLGLUCOSAMINYLTRANSFERASE 110 KDA SUBUNIT"/>
    <property type="match status" value="1"/>
</dbReference>
<dbReference type="AlphaFoldDB" id="A0AAV3QZ37"/>
<feature type="domain" description="O-GlcNAc transferase C-terminal" evidence="11">
    <location>
        <begin position="499"/>
        <end position="737"/>
    </location>
</feature>
<dbReference type="Proteomes" id="UP001454036">
    <property type="component" value="Unassembled WGS sequence"/>
</dbReference>
<keyword evidence="5" id="KW-0328">Glycosyltransferase</keyword>
<dbReference type="SMART" id="SM00671">
    <property type="entry name" value="SEL1"/>
    <property type="match status" value="3"/>
</dbReference>
<dbReference type="EMBL" id="BAABME010006790">
    <property type="protein sequence ID" value="GAA0169304.1"/>
    <property type="molecule type" value="Genomic_DNA"/>
</dbReference>
<evidence type="ECO:0000259" key="11">
    <source>
        <dbReference type="Pfam" id="PF13844"/>
    </source>
</evidence>
<dbReference type="Pfam" id="PF13181">
    <property type="entry name" value="TPR_8"/>
    <property type="match status" value="3"/>
</dbReference>
<dbReference type="PANTHER" id="PTHR44366">
    <property type="entry name" value="UDP-N-ACETYLGLUCOSAMINE--PEPTIDE N-ACETYLGLUCOSAMINYLTRANSFERASE 110 KDA SUBUNIT"/>
    <property type="match status" value="1"/>
</dbReference>
<feature type="repeat" description="TPR" evidence="10">
    <location>
        <begin position="248"/>
        <end position="281"/>
    </location>
</feature>
<evidence type="ECO:0000256" key="3">
    <source>
        <dbReference type="ARBA" id="ARBA00011970"/>
    </source>
</evidence>
<dbReference type="PROSITE" id="PS50293">
    <property type="entry name" value="TPR_REGION"/>
    <property type="match status" value="5"/>
</dbReference>
<feature type="repeat" description="TPR" evidence="10">
    <location>
        <begin position="316"/>
        <end position="349"/>
    </location>
</feature>
<dbReference type="SMART" id="SM00028">
    <property type="entry name" value="TPR"/>
    <property type="match status" value="13"/>
</dbReference>
<reference evidence="12 13" key="1">
    <citation type="submission" date="2024-01" db="EMBL/GenBank/DDBJ databases">
        <title>The complete chloroplast genome sequence of Lithospermum erythrorhizon: insights into the phylogenetic relationship among Boraginaceae species and the maternal lineages of purple gromwells.</title>
        <authorList>
            <person name="Okada T."/>
            <person name="Watanabe K."/>
        </authorList>
    </citation>
    <scope>NUCLEOTIDE SEQUENCE [LARGE SCALE GENOMIC DNA]</scope>
</reference>
<dbReference type="FunFam" id="3.40.50.11380:FF:000003">
    <property type="entry name" value="probable UDP-N-acetylglucosamine--peptide N-acetylglucosaminyltransferase SEC"/>
    <property type="match status" value="1"/>
</dbReference>
<sequence length="968" mass="109336">MLSLQSDERQYGNPNQIPRVPSAAALYNHQFQQRDDSRDREFDEEVLLSLAHQNYKSGDFKQALEHSKVVYERNPRRTDNLLLLGATYYQLHDFDMCIAKNEEAIRIDPQFAECYGNMANAFKEKGHIDVAIRFYLIAIELRPKFSDAWSNLASAYMRKGRLQEAAQCCRQALALNPRLVDAHSNLGNLMKAQGLVQEAYNCYIEALRLQPSFAIAWSNLAGLFMEAGDLNRALQYYKEAVKLKPNFSDAYFNLANVYKALGMAQEAILCYQRAIHGRPDYAMAYGNLASIYYDQGNMEMAIYNYKRAIACDTGYLEAYNNLGNALKDAGRVEEAINCYHQCLSLQPSHPQALTNLGNIYMEWNMMNAAAQCYKATLAVTTGLSAPFNNLAIIYKQQGSYAEAISCYNEVLRIDPMAADGLVNRGNTYKEIGRVNEAIQDYMRAITVRPAMAEAHANLASAYKDSGLVEAAIKSYKQALMLRPDFPEATCNLLHTLQCVCDWDDRDKMFTEVDGILRRQIKMSVIPSVQPFHAIAYPLDPILALDISRKYAAHCSVIASRYSLPPFNHPPPLPIKGGGRNGRLRIGYVSSDFGNHPLSHLMGSVFGMHDRENVEVFCYALSPNDGTEWRLRIQSEAEHFIDVSSMSSDVIARMINNDQIQILINLNGYTKGARNEIFAMQPAPIQVSYMGFPGTTGANYIQYLVTDEFVSPLSYAHMYSEKLVHLPHCYFVNDYKQKNQDVLDLSCQPKRSDYGLPEEKFIFACFNQLYKMDPEIFTTWCNILKRVPNSALWLLRFPAAGEMRLRAFAAAQGVQPDQIIFTDVAMKQEHIRRSSLADLFLDSPLCNAHTTGTDVLWAGLPMVTLPLEKMATRVAGSLCLATEGGGEMIVTTMGEYEEKAVSLALNHSQLQELTDKLKAARLTCPLFDTTRWVKNLERSYFKMWNVYCSGQSPHHFKVTENDAEFPCNR</sequence>
<evidence type="ECO:0000256" key="8">
    <source>
        <dbReference type="ARBA" id="ARBA00022803"/>
    </source>
</evidence>
<feature type="repeat" description="TPR" evidence="10">
    <location>
        <begin position="384"/>
        <end position="417"/>
    </location>
</feature>
<name>A0AAV3QZ37_LITER</name>
<evidence type="ECO:0000256" key="1">
    <source>
        <dbReference type="ARBA" id="ARBA00004922"/>
    </source>
</evidence>
<evidence type="ECO:0000256" key="5">
    <source>
        <dbReference type="ARBA" id="ARBA00022676"/>
    </source>
</evidence>
<evidence type="ECO:0000256" key="2">
    <source>
        <dbReference type="ARBA" id="ARBA00005386"/>
    </source>
</evidence>
<feature type="repeat" description="TPR" evidence="10">
    <location>
        <begin position="452"/>
        <end position="485"/>
    </location>
</feature>